<keyword evidence="3" id="KW-1185">Reference proteome</keyword>
<feature type="transmembrane region" description="Helical" evidence="1">
    <location>
        <begin position="61"/>
        <end position="82"/>
    </location>
</feature>
<keyword evidence="1" id="KW-0472">Membrane</keyword>
<reference evidence="2 3" key="1">
    <citation type="submission" date="2020-08" db="EMBL/GenBank/DDBJ databases">
        <title>Genome sequence of Diaphorobacter aerolatus KACC 16536T.</title>
        <authorList>
            <person name="Hyun D.-W."/>
            <person name="Bae J.-W."/>
        </authorList>
    </citation>
    <scope>NUCLEOTIDE SEQUENCE [LARGE SCALE GENOMIC DNA]</scope>
    <source>
        <strain evidence="2 3">KACC 16536</strain>
    </source>
</reference>
<dbReference type="Proteomes" id="UP000516028">
    <property type="component" value="Chromosome"/>
</dbReference>
<keyword evidence="1" id="KW-1133">Transmembrane helix</keyword>
<proteinExistence type="predicted"/>
<dbReference type="AlphaFoldDB" id="A0A7H0GPY9"/>
<dbReference type="EMBL" id="CP060783">
    <property type="protein sequence ID" value="QNP50355.1"/>
    <property type="molecule type" value="Genomic_DNA"/>
</dbReference>
<evidence type="ECO:0000256" key="1">
    <source>
        <dbReference type="SAM" id="Phobius"/>
    </source>
</evidence>
<protein>
    <submittedName>
        <fullName evidence="2">Uncharacterized protein</fullName>
    </submittedName>
</protein>
<evidence type="ECO:0000313" key="3">
    <source>
        <dbReference type="Proteomes" id="UP000516028"/>
    </source>
</evidence>
<evidence type="ECO:0000313" key="2">
    <source>
        <dbReference type="EMBL" id="QNP50355.1"/>
    </source>
</evidence>
<sequence>MAVQRELAIDSASDEQAVVLKRIYAQRDRIEARRVALSQARALRARSADHVDSDAPLLMRLIAFAKLHPVAVAAVAGAALFAGPARLMRIGGIVLPIVMKMRSGR</sequence>
<gene>
    <name evidence="2" type="ORF">H9K75_01290</name>
</gene>
<organism evidence="2 3">
    <name type="scientific">Diaphorobacter aerolatus</name>
    <dbReference type="NCBI Taxonomy" id="1288495"/>
    <lineage>
        <taxon>Bacteria</taxon>
        <taxon>Pseudomonadati</taxon>
        <taxon>Pseudomonadota</taxon>
        <taxon>Betaproteobacteria</taxon>
        <taxon>Burkholderiales</taxon>
        <taxon>Comamonadaceae</taxon>
        <taxon>Diaphorobacter</taxon>
    </lineage>
</organism>
<dbReference type="KEGG" id="daer:H9K75_01290"/>
<name>A0A7H0GPY9_9BURK</name>
<accession>A0A7H0GPY9</accession>
<keyword evidence="1" id="KW-0812">Transmembrane</keyword>